<protein>
    <submittedName>
        <fullName evidence="1">Uncharacterized protein</fullName>
    </submittedName>
</protein>
<proteinExistence type="predicted"/>
<evidence type="ECO:0000313" key="1">
    <source>
        <dbReference type="EMBL" id="CAH0370200.1"/>
    </source>
</evidence>
<evidence type="ECO:0000313" key="2">
    <source>
        <dbReference type="Proteomes" id="UP000789595"/>
    </source>
</evidence>
<comment type="caution">
    <text evidence="1">The sequence shown here is derived from an EMBL/GenBank/DDBJ whole genome shotgun (WGS) entry which is preliminary data.</text>
</comment>
<name>A0A8J2WIN3_9STRA</name>
<feature type="non-terminal residue" evidence="1">
    <location>
        <position position="1"/>
    </location>
</feature>
<organism evidence="1 2">
    <name type="scientific">Pelagomonas calceolata</name>
    <dbReference type="NCBI Taxonomy" id="35677"/>
    <lineage>
        <taxon>Eukaryota</taxon>
        <taxon>Sar</taxon>
        <taxon>Stramenopiles</taxon>
        <taxon>Ochrophyta</taxon>
        <taxon>Pelagophyceae</taxon>
        <taxon>Pelagomonadales</taxon>
        <taxon>Pelagomonadaceae</taxon>
        <taxon>Pelagomonas</taxon>
    </lineage>
</organism>
<keyword evidence="2" id="KW-1185">Reference proteome</keyword>
<dbReference type="Gene3D" id="2.60.120.620">
    <property type="entry name" value="q2cbj1_9rhob like domain"/>
    <property type="match status" value="1"/>
</dbReference>
<dbReference type="AlphaFoldDB" id="A0A8J2WIN3"/>
<gene>
    <name evidence="1" type="ORF">PECAL_3P00720</name>
</gene>
<sequence>KLPQRHRCATKGTERRFYCAFRSGDSALLFGNLEVERHQQTCSAGASCATPGTHSCPPWHQSSLVSSEMALRAAQARARKALVDRAAAQRLPVIRVPKFLDDSALNAIDALGSAHALVHGPPVAARTAWRTQYLNADGLARTQAGELLDRLVTLAKDVDDEHFSGNARECETRCVELHDCGEGAGLDDPTHFDSGSVVTLDVCLREADAGGRFQTLEEDGSTLEHVFERGDALIFPSYKYHGVSRVESGRRRVLVLELWNGEERFCNHRCTVARGNCELLQVGVAERELSSQEAAWGRLPARRAQ</sequence>
<dbReference type="Proteomes" id="UP000789595">
    <property type="component" value="Unassembled WGS sequence"/>
</dbReference>
<dbReference type="EMBL" id="CAKKNE010000003">
    <property type="protein sequence ID" value="CAH0370200.1"/>
    <property type="molecule type" value="Genomic_DNA"/>
</dbReference>
<dbReference type="OrthoDB" id="407955at2759"/>
<accession>A0A8J2WIN3</accession>
<reference evidence="1" key="1">
    <citation type="submission" date="2021-11" db="EMBL/GenBank/DDBJ databases">
        <authorList>
            <consortium name="Genoscope - CEA"/>
            <person name="William W."/>
        </authorList>
    </citation>
    <scope>NUCLEOTIDE SEQUENCE</scope>
</reference>